<sequence length="250" mass="26921">MPKPTIILVHGAWHNPAYFSSLSTSLEQHEYKVVSPALPSIANSHVSPSPSNLEDVHTVRSAILSELETANVVVVPHSYGGIPTTSAVEGLDTASRTAQGHATSVVAIAAMSSFILPAGTTVQKALDRPAMNLAEMPATFSPPEPRDIYFHDGSEDDVRTWIAMLKPMSTAAIADGSRYSAHEAIPLHYLLCGDDKAIPLERQRSILATLEPTAKHKIRTEIIEDSGHAPFLTKVDETVAFLRRSAGEVL</sequence>
<dbReference type="EMBL" id="JAPDRN010000027">
    <property type="protein sequence ID" value="KAJ9636994.1"/>
    <property type="molecule type" value="Genomic_DNA"/>
</dbReference>
<dbReference type="PANTHER" id="PTHR37017:SF11">
    <property type="entry name" value="ESTERASE_LIPASE_THIOESTERASE DOMAIN-CONTAINING PROTEIN"/>
    <property type="match status" value="1"/>
</dbReference>
<dbReference type="Pfam" id="PF12697">
    <property type="entry name" value="Abhydrolase_6"/>
    <property type="match status" value="1"/>
</dbReference>
<dbReference type="Proteomes" id="UP001172681">
    <property type="component" value="Unassembled WGS sequence"/>
</dbReference>
<keyword evidence="3" id="KW-1185">Reference proteome</keyword>
<dbReference type="PANTHER" id="PTHR37017">
    <property type="entry name" value="AB HYDROLASE-1 DOMAIN-CONTAINING PROTEIN-RELATED"/>
    <property type="match status" value="1"/>
</dbReference>
<evidence type="ECO:0000313" key="2">
    <source>
        <dbReference type="EMBL" id="KAJ9636994.1"/>
    </source>
</evidence>
<protein>
    <recommendedName>
        <fullName evidence="1">AB hydrolase-1 domain-containing protein</fullName>
    </recommendedName>
</protein>
<accession>A0AA39CY06</accession>
<gene>
    <name evidence="2" type="ORF">H2204_005142</name>
</gene>
<proteinExistence type="predicted"/>
<comment type="caution">
    <text evidence="2">The sequence shown here is derived from an EMBL/GenBank/DDBJ whole genome shotgun (WGS) entry which is preliminary data.</text>
</comment>
<evidence type="ECO:0000259" key="1">
    <source>
        <dbReference type="Pfam" id="PF12697"/>
    </source>
</evidence>
<dbReference type="InterPro" id="IPR000073">
    <property type="entry name" value="AB_hydrolase_1"/>
</dbReference>
<organism evidence="2 3">
    <name type="scientific">Knufia peltigerae</name>
    <dbReference type="NCBI Taxonomy" id="1002370"/>
    <lineage>
        <taxon>Eukaryota</taxon>
        <taxon>Fungi</taxon>
        <taxon>Dikarya</taxon>
        <taxon>Ascomycota</taxon>
        <taxon>Pezizomycotina</taxon>
        <taxon>Eurotiomycetes</taxon>
        <taxon>Chaetothyriomycetidae</taxon>
        <taxon>Chaetothyriales</taxon>
        <taxon>Trichomeriaceae</taxon>
        <taxon>Knufia</taxon>
    </lineage>
</organism>
<evidence type="ECO:0000313" key="3">
    <source>
        <dbReference type="Proteomes" id="UP001172681"/>
    </source>
</evidence>
<dbReference type="SUPFAM" id="SSF53474">
    <property type="entry name" value="alpha/beta-Hydrolases"/>
    <property type="match status" value="1"/>
</dbReference>
<reference evidence="2" key="1">
    <citation type="submission" date="2022-10" db="EMBL/GenBank/DDBJ databases">
        <title>Culturing micro-colonial fungi from biological soil crusts in the Mojave desert and describing Neophaeococcomyces mojavensis, and introducing the new genera and species Taxawa tesnikishii.</title>
        <authorList>
            <person name="Kurbessoian T."/>
            <person name="Stajich J.E."/>
        </authorList>
    </citation>
    <scope>NUCLEOTIDE SEQUENCE</scope>
    <source>
        <strain evidence="2">TK_35</strain>
    </source>
</reference>
<name>A0AA39CY06_9EURO</name>
<dbReference type="AlphaFoldDB" id="A0AA39CY06"/>
<dbReference type="Gene3D" id="3.40.50.1820">
    <property type="entry name" value="alpha/beta hydrolase"/>
    <property type="match status" value="1"/>
</dbReference>
<feature type="domain" description="AB hydrolase-1" evidence="1">
    <location>
        <begin position="6"/>
        <end position="240"/>
    </location>
</feature>
<dbReference type="InterPro" id="IPR029058">
    <property type="entry name" value="AB_hydrolase_fold"/>
</dbReference>
<dbReference type="InterPro" id="IPR052897">
    <property type="entry name" value="Sec-Metab_Biosynth_Hydrolase"/>
</dbReference>